<keyword evidence="3" id="KW-1185">Reference proteome</keyword>
<feature type="signal peptide" evidence="1">
    <location>
        <begin position="1"/>
        <end position="26"/>
    </location>
</feature>
<dbReference type="EMBL" id="FOJY01000023">
    <property type="protein sequence ID" value="SFB34441.1"/>
    <property type="molecule type" value="Genomic_DNA"/>
</dbReference>
<sequence length="216" mass="24278">MKRVVNILLTFVFVVSMLFSPITTNAKNTGKYNYSKVSLNNTVESAIIDNIRYTFESNYYNNNRVIIITNEDTHEKEIMTYNALTGDVLIDGEVFMHFNNVSSKNTNVFQVTASKGPKGWTLFSQGKQKISKVKAMNVQRLASAIAVVLGSFASPVMVLTAMTVQDLGQIAGKYAGCTIQYKIYNYNSTIAMNYLHKWRTIAGKKTSKWYESMIAV</sequence>
<evidence type="ECO:0000313" key="2">
    <source>
        <dbReference type="EMBL" id="SFB34441.1"/>
    </source>
</evidence>
<accession>A0A1I1A910</accession>
<proteinExistence type="predicted"/>
<reference evidence="2 3" key="1">
    <citation type="submission" date="2016-10" db="EMBL/GenBank/DDBJ databases">
        <authorList>
            <person name="de Groot N.N."/>
        </authorList>
    </citation>
    <scope>NUCLEOTIDE SEQUENCE [LARGE SCALE GENOMIC DNA]</scope>
    <source>
        <strain evidence="2 3">DSM 5522</strain>
    </source>
</reference>
<protein>
    <submittedName>
        <fullName evidence="2">Uncharacterized protein</fullName>
    </submittedName>
</protein>
<evidence type="ECO:0000256" key="1">
    <source>
        <dbReference type="SAM" id="SignalP"/>
    </source>
</evidence>
<name>A0A1I1A910_9FIRM</name>
<evidence type="ECO:0000313" key="3">
    <source>
        <dbReference type="Proteomes" id="UP000198838"/>
    </source>
</evidence>
<gene>
    <name evidence="2" type="ORF">SAMN05216249_1236</name>
</gene>
<dbReference type="RefSeq" id="WP_092874327.1">
    <property type="nucleotide sequence ID" value="NZ_FOJY01000023.1"/>
</dbReference>
<feature type="chain" id="PRO_5011594645" evidence="1">
    <location>
        <begin position="27"/>
        <end position="216"/>
    </location>
</feature>
<dbReference type="Proteomes" id="UP000198838">
    <property type="component" value="Unassembled WGS sequence"/>
</dbReference>
<dbReference type="AlphaFoldDB" id="A0A1I1A910"/>
<keyword evidence="1" id="KW-0732">Signal</keyword>
<organism evidence="2 3">
    <name type="scientific">Acetitomaculum ruminis DSM 5522</name>
    <dbReference type="NCBI Taxonomy" id="1120918"/>
    <lineage>
        <taxon>Bacteria</taxon>
        <taxon>Bacillati</taxon>
        <taxon>Bacillota</taxon>
        <taxon>Clostridia</taxon>
        <taxon>Lachnospirales</taxon>
        <taxon>Lachnospiraceae</taxon>
        <taxon>Acetitomaculum</taxon>
    </lineage>
</organism>